<evidence type="ECO:0000313" key="2">
    <source>
        <dbReference type="Proteomes" id="UP000078046"/>
    </source>
</evidence>
<sequence length="97" mass="11349">MTCSNVQRWTSPKRLVKIYVLKAQRKGFGSMGSCSTLPHKYENTFEETKLLDKCRQSKYVKLQAGCYSMDDFICDSSLIDSYQEIEINEKWSEFENL</sequence>
<protein>
    <submittedName>
        <fullName evidence="1">Uncharacterized protein</fullName>
    </submittedName>
</protein>
<evidence type="ECO:0000313" key="1">
    <source>
        <dbReference type="EMBL" id="OAF63674.1"/>
    </source>
</evidence>
<gene>
    <name evidence="1" type="ORF">A3Q56_08619</name>
</gene>
<proteinExistence type="predicted"/>
<reference evidence="1 2" key="1">
    <citation type="submission" date="2016-04" db="EMBL/GenBank/DDBJ databases">
        <title>The genome of Intoshia linei affirms orthonectids as highly simplified spiralians.</title>
        <authorList>
            <person name="Mikhailov K.V."/>
            <person name="Slusarev G.S."/>
            <person name="Nikitin M.A."/>
            <person name="Logacheva M.D."/>
            <person name="Penin A."/>
            <person name="Aleoshin V."/>
            <person name="Panchin Y.V."/>
        </authorList>
    </citation>
    <scope>NUCLEOTIDE SEQUENCE [LARGE SCALE GENOMIC DNA]</scope>
    <source>
        <strain evidence="1">Intl2013</strain>
        <tissue evidence="1">Whole animal</tissue>
    </source>
</reference>
<organism evidence="1 2">
    <name type="scientific">Intoshia linei</name>
    <dbReference type="NCBI Taxonomy" id="1819745"/>
    <lineage>
        <taxon>Eukaryota</taxon>
        <taxon>Metazoa</taxon>
        <taxon>Spiralia</taxon>
        <taxon>Lophotrochozoa</taxon>
        <taxon>Mesozoa</taxon>
        <taxon>Orthonectida</taxon>
        <taxon>Rhopaluridae</taxon>
        <taxon>Intoshia</taxon>
    </lineage>
</organism>
<comment type="caution">
    <text evidence="1">The sequence shown here is derived from an EMBL/GenBank/DDBJ whole genome shotgun (WGS) entry which is preliminary data.</text>
</comment>
<dbReference type="Proteomes" id="UP000078046">
    <property type="component" value="Unassembled WGS sequence"/>
</dbReference>
<dbReference type="EMBL" id="LWCA01002835">
    <property type="protein sequence ID" value="OAF63674.1"/>
    <property type="molecule type" value="Genomic_DNA"/>
</dbReference>
<accession>A0A177AQY7</accession>
<keyword evidence="2" id="KW-1185">Reference proteome</keyword>
<name>A0A177AQY7_9BILA</name>
<dbReference type="AlphaFoldDB" id="A0A177AQY7"/>